<keyword evidence="4" id="KW-0720">Serine protease</keyword>
<dbReference type="InterPro" id="IPR002142">
    <property type="entry name" value="Peptidase_S49"/>
</dbReference>
<evidence type="ECO:0000259" key="5">
    <source>
        <dbReference type="Pfam" id="PF01343"/>
    </source>
</evidence>
<dbReference type="GO" id="GO:0016787">
    <property type="term" value="F:hydrolase activity"/>
    <property type="evidence" value="ECO:0007669"/>
    <property type="project" value="UniProtKB-KW"/>
</dbReference>
<evidence type="ECO:0000313" key="6">
    <source>
        <dbReference type="EMBL" id="MFC3145310.1"/>
    </source>
</evidence>
<dbReference type="SUPFAM" id="SSF52096">
    <property type="entry name" value="ClpP/crotonase"/>
    <property type="match status" value="1"/>
</dbReference>
<dbReference type="InterPro" id="IPR033855">
    <property type="entry name" value="Protein_C"/>
</dbReference>
<dbReference type="Proteomes" id="UP001595632">
    <property type="component" value="Unassembled WGS sequence"/>
</dbReference>
<feature type="domain" description="Peptidase S49" evidence="5">
    <location>
        <begin position="132"/>
        <end position="287"/>
    </location>
</feature>
<comment type="caution">
    <text evidence="6">The sequence shown here is derived from an EMBL/GenBank/DDBJ whole genome shotgun (WGS) entry which is preliminary data.</text>
</comment>
<dbReference type="EC" id="3.4.21.-" evidence="6"/>
<dbReference type="Gene3D" id="3.90.226.10">
    <property type="entry name" value="2-enoyl-CoA Hydratase, Chain A, domain 1"/>
    <property type="match status" value="1"/>
</dbReference>
<evidence type="ECO:0000256" key="3">
    <source>
        <dbReference type="ARBA" id="ARBA00022801"/>
    </source>
</evidence>
<dbReference type="CDD" id="cd07022">
    <property type="entry name" value="S49_Sppa_36K_type"/>
    <property type="match status" value="1"/>
</dbReference>
<dbReference type="EMBL" id="JBHRTB010000010">
    <property type="protein sequence ID" value="MFC3145310.1"/>
    <property type="molecule type" value="Genomic_DNA"/>
</dbReference>
<dbReference type="Pfam" id="PF01343">
    <property type="entry name" value="Peptidase_S49"/>
    <property type="match status" value="1"/>
</dbReference>
<dbReference type="PANTHER" id="PTHR33209:SF1">
    <property type="entry name" value="PEPTIDASE S49 DOMAIN-CONTAINING PROTEIN"/>
    <property type="match status" value="1"/>
</dbReference>
<comment type="similarity">
    <text evidence="1">Belongs to the peptidase S49 family.</text>
</comment>
<evidence type="ECO:0000256" key="2">
    <source>
        <dbReference type="ARBA" id="ARBA00022670"/>
    </source>
</evidence>
<protein>
    <submittedName>
        <fullName evidence="6">S49 family peptidase</fullName>
        <ecNumber evidence="6">3.4.21.-</ecNumber>
    </submittedName>
</protein>
<keyword evidence="3 6" id="KW-0378">Hydrolase</keyword>
<dbReference type="Gene3D" id="6.20.330.10">
    <property type="match status" value="1"/>
</dbReference>
<dbReference type="PANTHER" id="PTHR33209">
    <property type="entry name" value="PROTEASE 4"/>
    <property type="match status" value="1"/>
</dbReference>
<keyword evidence="2" id="KW-0645">Protease</keyword>
<dbReference type="RefSeq" id="WP_275635136.1">
    <property type="nucleotide sequence ID" value="NZ_JARGYD010000020.1"/>
</dbReference>
<reference evidence="7" key="1">
    <citation type="journal article" date="2019" name="Int. J. Syst. Evol. Microbiol.">
        <title>The Global Catalogue of Microorganisms (GCM) 10K type strain sequencing project: providing services to taxonomists for standard genome sequencing and annotation.</title>
        <authorList>
            <consortium name="The Broad Institute Genomics Platform"/>
            <consortium name="The Broad Institute Genome Sequencing Center for Infectious Disease"/>
            <person name="Wu L."/>
            <person name="Ma J."/>
        </authorList>
    </citation>
    <scope>NUCLEOTIDE SEQUENCE [LARGE SCALE GENOMIC DNA]</scope>
    <source>
        <strain evidence="7">KCTC 52366</strain>
    </source>
</reference>
<evidence type="ECO:0000313" key="7">
    <source>
        <dbReference type="Proteomes" id="UP001595632"/>
    </source>
</evidence>
<evidence type="ECO:0000256" key="4">
    <source>
        <dbReference type="ARBA" id="ARBA00022825"/>
    </source>
</evidence>
<proteinExistence type="inferred from homology"/>
<evidence type="ECO:0000256" key="1">
    <source>
        <dbReference type="ARBA" id="ARBA00008683"/>
    </source>
</evidence>
<sequence>MPHEIDRVLAAVQSRTWLIDEQKAAEVVALLAVRAETGAGVEWAGEDNEPIYAAEPVSGRRGTVHVLNLQGTIMPRAGMLGRMSGASSLDQFGKAFDEAAAGANAQAIVLDIDSPGGAVDMVAETAEKIYRARRAGRPIIAVANTMAASAAYWIASAADEVVVTPSGHVGSIGVYGMHDDISAALEKMGVKRTMVRSGARKAEGAVGPLDEAALKHRQASADYAYDMFTRAVARNRGVDLAVVRADPEKDAAHMGGGRAYNAKTAVSLRMADRVATFEETLQRVASGRKPTNTSLARRRMALL</sequence>
<dbReference type="InterPro" id="IPR029045">
    <property type="entry name" value="ClpP/crotonase-like_dom_sf"/>
</dbReference>
<organism evidence="6 7">
    <name type="scientific">Psychromarinibacter halotolerans</name>
    <dbReference type="NCBI Taxonomy" id="1775175"/>
    <lineage>
        <taxon>Bacteria</taxon>
        <taxon>Pseudomonadati</taxon>
        <taxon>Pseudomonadota</taxon>
        <taxon>Alphaproteobacteria</taxon>
        <taxon>Rhodobacterales</taxon>
        <taxon>Paracoccaceae</taxon>
        <taxon>Psychromarinibacter</taxon>
    </lineage>
</organism>
<keyword evidence="7" id="KW-1185">Reference proteome</keyword>
<gene>
    <name evidence="6" type="ORF">ACFOGP_21500</name>
</gene>
<name>A0ABV7GZB1_9RHOB</name>
<accession>A0ABV7GZB1</accession>